<keyword evidence="3" id="KW-0489">Methyltransferase</keyword>
<dbReference type="SUPFAM" id="SSF53335">
    <property type="entry name" value="S-adenosyl-L-methionine-dependent methyltransferases"/>
    <property type="match status" value="1"/>
</dbReference>
<dbReference type="GO" id="GO:0008168">
    <property type="term" value="F:methyltransferase activity"/>
    <property type="evidence" value="ECO:0007669"/>
    <property type="project" value="UniProtKB-KW"/>
</dbReference>
<comment type="caution">
    <text evidence="3">The sequence shown here is derived from an EMBL/GenBank/DDBJ whole genome shotgun (WGS) entry which is preliminary data.</text>
</comment>
<keyword evidence="4" id="KW-1185">Reference proteome</keyword>
<dbReference type="PANTHER" id="PTHR43861">
    <property type="entry name" value="TRANS-ACONITATE 2-METHYLTRANSFERASE-RELATED"/>
    <property type="match status" value="1"/>
</dbReference>
<dbReference type="RefSeq" id="WP_244152919.1">
    <property type="nucleotide sequence ID" value="NZ_FMTL01000006.1"/>
</dbReference>
<dbReference type="AlphaFoldDB" id="A0AB37ZFR9"/>
<name>A0AB37ZFR9_9PSED</name>
<reference evidence="3 4" key="1">
    <citation type="submission" date="2016-10" db="EMBL/GenBank/DDBJ databases">
        <authorList>
            <person name="Varghese N."/>
            <person name="Submissions S."/>
        </authorList>
    </citation>
    <scope>NUCLEOTIDE SEQUENCE [LARGE SCALE GENOMIC DNA]</scope>
    <source>
        <strain evidence="3 4">DSM 17833</strain>
    </source>
</reference>
<dbReference type="GO" id="GO:0032259">
    <property type="term" value="P:methylation"/>
    <property type="evidence" value="ECO:0007669"/>
    <property type="project" value="UniProtKB-KW"/>
</dbReference>
<dbReference type="CDD" id="cd02440">
    <property type="entry name" value="AdoMet_MTases"/>
    <property type="match status" value="1"/>
</dbReference>
<dbReference type="Pfam" id="PF13649">
    <property type="entry name" value="Methyltransf_25"/>
    <property type="match status" value="1"/>
</dbReference>
<sequence length="245" mass="28265">MTMHTIERIYPKDLNPLNPDDQASLQIHMQRYEFAAEHLSGQRVLDMACGCGYGTALLAERNPDKQVTGVDIDPSAIAYAREHYQLSNLRYECADAEQFSSDLGFDCIVSLETIEHLPRPHVLLANYARLLAEGGKVIASVPITPTLDGNPHHLHDFSKRSFYALFRQQGLHARQHLEQIQWWQFKGLFSKQVDQQKQHRSEGVGNAVLLYYRKRPLYLFSRLYSMLRYGFSNRYMTCVFTRQPA</sequence>
<dbReference type="InterPro" id="IPR041698">
    <property type="entry name" value="Methyltransf_25"/>
</dbReference>
<dbReference type="EMBL" id="FMTL01000006">
    <property type="protein sequence ID" value="SCW87232.1"/>
    <property type="molecule type" value="Genomic_DNA"/>
</dbReference>
<evidence type="ECO:0000313" key="4">
    <source>
        <dbReference type="Proteomes" id="UP000242418"/>
    </source>
</evidence>
<evidence type="ECO:0000259" key="2">
    <source>
        <dbReference type="Pfam" id="PF13649"/>
    </source>
</evidence>
<dbReference type="Gene3D" id="3.40.50.150">
    <property type="entry name" value="Vaccinia Virus protein VP39"/>
    <property type="match status" value="1"/>
</dbReference>
<dbReference type="PANTHER" id="PTHR43861:SF6">
    <property type="entry name" value="METHYLTRANSFERASE TYPE 11"/>
    <property type="match status" value="1"/>
</dbReference>
<evidence type="ECO:0000256" key="1">
    <source>
        <dbReference type="ARBA" id="ARBA00022679"/>
    </source>
</evidence>
<organism evidence="3 4">
    <name type="scientific">Pseudomonas peli</name>
    <dbReference type="NCBI Taxonomy" id="592361"/>
    <lineage>
        <taxon>Bacteria</taxon>
        <taxon>Pseudomonadati</taxon>
        <taxon>Pseudomonadota</taxon>
        <taxon>Gammaproteobacteria</taxon>
        <taxon>Pseudomonadales</taxon>
        <taxon>Pseudomonadaceae</taxon>
        <taxon>Pseudomonas</taxon>
    </lineage>
</organism>
<protein>
    <submittedName>
        <fullName evidence="3">Methyltransferase domain-containing protein</fullName>
    </submittedName>
</protein>
<gene>
    <name evidence="3" type="ORF">SAMN05216370_4207</name>
</gene>
<proteinExistence type="predicted"/>
<evidence type="ECO:0000313" key="3">
    <source>
        <dbReference type="EMBL" id="SCW87232.1"/>
    </source>
</evidence>
<dbReference type="InterPro" id="IPR029063">
    <property type="entry name" value="SAM-dependent_MTases_sf"/>
</dbReference>
<keyword evidence="1" id="KW-0808">Transferase</keyword>
<accession>A0AB37ZFR9</accession>
<dbReference type="Proteomes" id="UP000242418">
    <property type="component" value="Unassembled WGS sequence"/>
</dbReference>
<feature type="domain" description="Methyltransferase" evidence="2">
    <location>
        <begin position="44"/>
        <end position="135"/>
    </location>
</feature>